<dbReference type="STRING" id="910964.GEAM_0962"/>
<sequence>MASKSALSSSHGKQQSGQTCKFGSNCNLNTILTSFAPLNLSAPYQADAQPTPETPFSPPLEGQWRPPRLA</sequence>
<dbReference type="OrthoDB" id="9946131at2"/>
<dbReference type="EMBL" id="JMPJ01000032">
    <property type="protein sequence ID" value="KFC84018.1"/>
    <property type="molecule type" value="Genomic_DNA"/>
</dbReference>
<gene>
    <name evidence="2" type="ORF">GEAM_0962</name>
</gene>
<dbReference type="AlphaFoldDB" id="A0A085GJX3"/>
<reference evidence="2 3" key="1">
    <citation type="submission" date="2014-05" db="EMBL/GenBank/DDBJ databases">
        <title>ATOL: Assembling a taxonomically balanced genome-scale reconstruction of the evolutionary history of the Enterobacteriaceae.</title>
        <authorList>
            <person name="Plunkett G.III."/>
            <person name="Neeno-Eckwall E.C."/>
            <person name="Glasner J.D."/>
            <person name="Perna N.T."/>
        </authorList>
    </citation>
    <scope>NUCLEOTIDE SEQUENCE [LARGE SCALE GENOMIC DNA]</scope>
    <source>
        <strain evidence="2 3">ATCC 33852</strain>
    </source>
</reference>
<dbReference type="GeneID" id="78379303"/>
<evidence type="ECO:0000256" key="1">
    <source>
        <dbReference type="SAM" id="MobiDB-lite"/>
    </source>
</evidence>
<keyword evidence="3" id="KW-1185">Reference proteome</keyword>
<accession>A0A085GJX3</accession>
<proteinExistence type="predicted"/>
<feature type="region of interest" description="Disordered" evidence="1">
    <location>
        <begin position="43"/>
        <end position="70"/>
    </location>
</feature>
<evidence type="ECO:0000313" key="3">
    <source>
        <dbReference type="Proteomes" id="UP000028640"/>
    </source>
</evidence>
<name>A0A085GJX3_EWIA3</name>
<protein>
    <submittedName>
        <fullName evidence="2">Uncharacterized protein</fullName>
    </submittedName>
</protein>
<feature type="region of interest" description="Disordered" evidence="1">
    <location>
        <begin position="1"/>
        <end position="21"/>
    </location>
</feature>
<dbReference type="Proteomes" id="UP000028640">
    <property type="component" value="Unassembled WGS sequence"/>
</dbReference>
<comment type="caution">
    <text evidence="2">The sequence shown here is derived from an EMBL/GenBank/DDBJ whole genome shotgun (WGS) entry which is preliminary data.</text>
</comment>
<evidence type="ECO:0000313" key="2">
    <source>
        <dbReference type="EMBL" id="KFC84018.1"/>
    </source>
</evidence>
<dbReference type="RefSeq" id="WP_034788981.1">
    <property type="nucleotide sequence ID" value="NZ_JMPJ01000032.1"/>
</dbReference>
<organism evidence="2 3">
    <name type="scientific">Ewingella americana (strain ATCC 33852 / DSM 4580 / CCUG 14506 / JCM 5911 / LMG 7869 / NCTC 12157 / CDC 1468-78)</name>
    <dbReference type="NCBI Taxonomy" id="910964"/>
    <lineage>
        <taxon>Bacteria</taxon>
        <taxon>Pseudomonadati</taxon>
        <taxon>Pseudomonadota</taxon>
        <taxon>Gammaproteobacteria</taxon>
        <taxon>Enterobacterales</taxon>
        <taxon>Yersiniaceae</taxon>
        <taxon>Ewingella</taxon>
    </lineage>
</organism>